<keyword evidence="2" id="KW-0285">Flavoprotein</keyword>
<evidence type="ECO:0000313" key="6">
    <source>
        <dbReference type="EMBL" id="KAG7284491.1"/>
    </source>
</evidence>
<keyword evidence="4" id="KW-0560">Oxidoreductase</keyword>
<evidence type="ECO:0000313" key="7">
    <source>
        <dbReference type="Proteomes" id="UP001197093"/>
    </source>
</evidence>
<keyword evidence="3" id="KW-0274">FAD</keyword>
<dbReference type="InterPro" id="IPR016166">
    <property type="entry name" value="FAD-bd_PCMH"/>
</dbReference>
<dbReference type="PANTHER" id="PTHR42973:SF53">
    <property type="entry name" value="FAD-BINDING PCMH-TYPE DOMAIN-CONTAINING PROTEIN-RELATED"/>
    <property type="match status" value="1"/>
</dbReference>
<dbReference type="Gene3D" id="3.30.43.10">
    <property type="entry name" value="Uridine Diphospho-n-acetylenolpyruvylglucosamine Reductase, domain 2"/>
    <property type="match status" value="1"/>
</dbReference>
<dbReference type="InterPro" id="IPR036318">
    <property type="entry name" value="FAD-bd_PCMH-like_sf"/>
</dbReference>
<dbReference type="Pfam" id="PF08031">
    <property type="entry name" value="BBE"/>
    <property type="match status" value="1"/>
</dbReference>
<protein>
    <recommendedName>
        <fullName evidence="5">FAD-binding PCMH-type domain-containing protein</fullName>
    </recommendedName>
</protein>
<dbReference type="Gene3D" id="3.30.465.10">
    <property type="match status" value="1"/>
</dbReference>
<name>A0AAD4HV51_9PEZI</name>
<sequence length="478" mass="51130">MTALPAQAECLAAAGLQSQVLAPGEAEYDARQDSYWSNSAKIRPAAIVRPRSADEVAAAVKALVAAKQPFAVRSGGHTNWAGSNNIEGGVTIDLGLLSAVVYDAARETADIGPGCRWREVYAELHKHGRVVAGGREGNVGVAGLILGGGNTFFTARRGFACDNVVSYEVVLADGRVVVADKDNHADLFLALKGGSNNFGIVTRFTMTAIPCDKVWGGMAFLPKDVIPAATDALVAFTDNVANDPDSNLVAMFTHMPDFKSVVVATLYANVAGVERPPAYDKWLALPEILNTVKMTSVSEMAFEYNIPPQMHDIWFTLTVKNDARILAHASALHDQLVADLVSFIPAQDFVTQCLFQPLPALFGQNSAAAGGNVMGVERQTENGVLFLATAMVKTPEQEAFAYPKVKAWVDAVREFARGIEGGLLEWCYLNYADKSQDPIGSYGEGNVKLLREVAARYDPEGVFQTLCPGGFKISAVGL</sequence>
<dbReference type="Gene3D" id="3.40.462.20">
    <property type="match status" value="1"/>
</dbReference>
<dbReference type="InterPro" id="IPR006094">
    <property type="entry name" value="Oxid_FAD_bind_N"/>
</dbReference>
<dbReference type="GO" id="GO:0016491">
    <property type="term" value="F:oxidoreductase activity"/>
    <property type="evidence" value="ECO:0007669"/>
    <property type="project" value="UniProtKB-KW"/>
</dbReference>
<dbReference type="Pfam" id="PF01565">
    <property type="entry name" value="FAD_binding_4"/>
    <property type="match status" value="1"/>
</dbReference>
<dbReference type="GO" id="GO:0071949">
    <property type="term" value="F:FAD binding"/>
    <property type="evidence" value="ECO:0007669"/>
    <property type="project" value="InterPro"/>
</dbReference>
<dbReference type="Proteomes" id="UP001197093">
    <property type="component" value="Unassembled WGS sequence"/>
</dbReference>
<dbReference type="PANTHER" id="PTHR42973">
    <property type="entry name" value="BINDING OXIDOREDUCTASE, PUTATIVE (AFU_ORTHOLOGUE AFUA_1G17690)-RELATED"/>
    <property type="match status" value="1"/>
</dbReference>
<dbReference type="InterPro" id="IPR016169">
    <property type="entry name" value="FAD-bd_PCMH_sub2"/>
</dbReference>
<keyword evidence="7" id="KW-1185">Reference proteome</keyword>
<evidence type="ECO:0000256" key="3">
    <source>
        <dbReference type="ARBA" id="ARBA00022827"/>
    </source>
</evidence>
<evidence type="ECO:0000256" key="1">
    <source>
        <dbReference type="ARBA" id="ARBA00005466"/>
    </source>
</evidence>
<evidence type="ECO:0000259" key="5">
    <source>
        <dbReference type="PROSITE" id="PS51387"/>
    </source>
</evidence>
<organism evidence="6 7">
    <name type="scientific">Staphylotrichum longicolle</name>
    <dbReference type="NCBI Taxonomy" id="669026"/>
    <lineage>
        <taxon>Eukaryota</taxon>
        <taxon>Fungi</taxon>
        <taxon>Dikarya</taxon>
        <taxon>Ascomycota</taxon>
        <taxon>Pezizomycotina</taxon>
        <taxon>Sordariomycetes</taxon>
        <taxon>Sordariomycetidae</taxon>
        <taxon>Sordariales</taxon>
        <taxon>Chaetomiaceae</taxon>
        <taxon>Staphylotrichum</taxon>
    </lineage>
</organism>
<dbReference type="PROSITE" id="PS51387">
    <property type="entry name" value="FAD_PCMH"/>
    <property type="match status" value="1"/>
</dbReference>
<evidence type="ECO:0000256" key="4">
    <source>
        <dbReference type="ARBA" id="ARBA00023002"/>
    </source>
</evidence>
<accession>A0AAD4HV51</accession>
<feature type="domain" description="FAD-binding PCMH-type" evidence="5">
    <location>
        <begin position="40"/>
        <end position="211"/>
    </location>
</feature>
<comment type="caution">
    <text evidence="6">The sequence shown here is derived from an EMBL/GenBank/DDBJ whole genome shotgun (WGS) entry which is preliminary data.</text>
</comment>
<reference evidence="6" key="1">
    <citation type="submission" date="2023-02" db="EMBL/GenBank/DDBJ databases">
        <authorList>
            <person name="Palmer J.M."/>
        </authorList>
    </citation>
    <scope>NUCLEOTIDE SEQUENCE</scope>
    <source>
        <strain evidence="6">FW57</strain>
    </source>
</reference>
<evidence type="ECO:0000256" key="2">
    <source>
        <dbReference type="ARBA" id="ARBA00022630"/>
    </source>
</evidence>
<dbReference type="AlphaFoldDB" id="A0AAD4HV51"/>
<dbReference type="SUPFAM" id="SSF56176">
    <property type="entry name" value="FAD-binding/transporter-associated domain-like"/>
    <property type="match status" value="1"/>
</dbReference>
<dbReference type="EMBL" id="JAHCVI010000006">
    <property type="protein sequence ID" value="KAG7284491.1"/>
    <property type="molecule type" value="Genomic_DNA"/>
</dbReference>
<comment type="similarity">
    <text evidence="1">Belongs to the oxygen-dependent FAD-linked oxidoreductase family.</text>
</comment>
<gene>
    <name evidence="6" type="ORF">NEMBOFW57_010866</name>
</gene>
<proteinExistence type="inferred from homology"/>
<dbReference type="InterPro" id="IPR012951">
    <property type="entry name" value="BBE"/>
</dbReference>
<dbReference type="InterPro" id="IPR016167">
    <property type="entry name" value="FAD-bd_PCMH_sub1"/>
</dbReference>
<dbReference type="InterPro" id="IPR050416">
    <property type="entry name" value="FAD-linked_Oxidoreductase"/>
</dbReference>